<dbReference type="EMBL" id="REGN01007900">
    <property type="protein sequence ID" value="RNA04975.1"/>
    <property type="molecule type" value="Genomic_DNA"/>
</dbReference>
<evidence type="ECO:0000313" key="2">
    <source>
        <dbReference type="EMBL" id="RNA04975.1"/>
    </source>
</evidence>
<keyword evidence="3" id="KW-1185">Reference proteome</keyword>
<organism evidence="2 3">
    <name type="scientific">Brachionus plicatilis</name>
    <name type="common">Marine rotifer</name>
    <name type="synonym">Brachionus muelleri</name>
    <dbReference type="NCBI Taxonomy" id="10195"/>
    <lineage>
        <taxon>Eukaryota</taxon>
        <taxon>Metazoa</taxon>
        <taxon>Spiralia</taxon>
        <taxon>Gnathifera</taxon>
        <taxon>Rotifera</taxon>
        <taxon>Eurotatoria</taxon>
        <taxon>Monogononta</taxon>
        <taxon>Pseudotrocha</taxon>
        <taxon>Ploima</taxon>
        <taxon>Brachionidae</taxon>
        <taxon>Brachionus</taxon>
    </lineage>
</organism>
<protein>
    <recommendedName>
        <fullName evidence="4">Secreted protein</fullName>
    </recommendedName>
</protein>
<dbReference type="AlphaFoldDB" id="A0A3M7Q1S2"/>
<comment type="caution">
    <text evidence="2">The sequence shown here is derived from an EMBL/GenBank/DDBJ whole genome shotgun (WGS) entry which is preliminary data.</text>
</comment>
<evidence type="ECO:0008006" key="4">
    <source>
        <dbReference type="Google" id="ProtNLM"/>
    </source>
</evidence>
<reference evidence="2 3" key="1">
    <citation type="journal article" date="2018" name="Sci. Rep.">
        <title>Genomic signatures of local adaptation to the degree of environmental predictability in rotifers.</title>
        <authorList>
            <person name="Franch-Gras L."/>
            <person name="Hahn C."/>
            <person name="Garcia-Roger E.M."/>
            <person name="Carmona M.J."/>
            <person name="Serra M."/>
            <person name="Gomez A."/>
        </authorList>
    </citation>
    <scope>NUCLEOTIDE SEQUENCE [LARGE SCALE GENOMIC DNA]</scope>
    <source>
        <strain evidence="2">HYR1</strain>
    </source>
</reference>
<keyword evidence="1" id="KW-0732">Signal</keyword>
<accession>A0A3M7Q1S2</accession>
<evidence type="ECO:0000256" key="1">
    <source>
        <dbReference type="SAM" id="SignalP"/>
    </source>
</evidence>
<proteinExistence type="predicted"/>
<feature type="signal peptide" evidence="1">
    <location>
        <begin position="1"/>
        <end position="20"/>
    </location>
</feature>
<name>A0A3M7Q1S2_BRAPC</name>
<dbReference type="Proteomes" id="UP000276133">
    <property type="component" value="Unassembled WGS sequence"/>
</dbReference>
<evidence type="ECO:0000313" key="3">
    <source>
        <dbReference type="Proteomes" id="UP000276133"/>
    </source>
</evidence>
<sequence>MNVLLAACCVDLICYSAAEAQPVFVLIIRVFIVARCQDILHFLIFTRLTSYVSRLGITWNEKLPTQLKPTITL</sequence>
<gene>
    <name evidence="2" type="ORF">BpHYR1_047105</name>
</gene>
<feature type="chain" id="PRO_5018280643" description="Secreted protein" evidence="1">
    <location>
        <begin position="21"/>
        <end position="73"/>
    </location>
</feature>